<dbReference type="PANTHER" id="PTHR30269:SF0">
    <property type="entry name" value="MEMBRANE TRANSPORTER PROTEIN YFCA-RELATED"/>
    <property type="match status" value="1"/>
</dbReference>
<sequence length="271" mass="26816">MTLLDFGLLVVAGFFAGLVGFVTGLASLVSYPALLAAGLPPVAANVTNTVGLVAAGIGATANASSELAKDGKQLVRFAAYSAIGGLVGALVLLWAPAGSFEIVVPFLVAFAAVALLVQPRLRLLAGGRGAGGTAQGHGSGAGGPTQGDGSGAGGTAQKFYPVGLFFVAIYGGYFGAGAGVIFLALALVCTSNSMWRASILKSFFLGVANLVAAVIFAFSGEVNWLAALALGIGAFVGGYSGPPVVKVIPPTVLRIGVGLCGLGLAAWLFLK</sequence>
<name>A0A177YC14_9NOCA</name>
<reference evidence="9 10" key="1">
    <citation type="submission" date="2016-03" db="EMBL/GenBank/DDBJ databases">
        <title>Genome sequence of Rhodococcus kyotonensis KB10.</title>
        <authorList>
            <person name="Jeong H."/>
            <person name="Hong C.E."/>
            <person name="Jo S.H."/>
            <person name="Park J.M."/>
        </authorList>
    </citation>
    <scope>NUCLEOTIDE SEQUENCE [LARGE SCALE GENOMIC DNA]</scope>
    <source>
        <strain evidence="9 10">KB10</strain>
    </source>
</reference>
<feature type="transmembrane region" description="Helical" evidence="8">
    <location>
        <begin position="33"/>
        <end position="57"/>
    </location>
</feature>
<keyword evidence="5 8" id="KW-0812">Transmembrane</keyword>
<feature type="transmembrane region" description="Helical" evidence="8">
    <location>
        <begin position="102"/>
        <end position="121"/>
    </location>
</feature>
<feature type="transmembrane region" description="Helical" evidence="8">
    <location>
        <begin position="164"/>
        <end position="187"/>
    </location>
</feature>
<organism evidence="9 10">
    <name type="scientific">Rhodococcoides kyotonense</name>
    <dbReference type="NCBI Taxonomy" id="398843"/>
    <lineage>
        <taxon>Bacteria</taxon>
        <taxon>Bacillati</taxon>
        <taxon>Actinomycetota</taxon>
        <taxon>Actinomycetes</taxon>
        <taxon>Mycobacteriales</taxon>
        <taxon>Nocardiaceae</taxon>
        <taxon>Rhodococcoides</taxon>
    </lineage>
</organism>
<evidence type="ECO:0000313" key="10">
    <source>
        <dbReference type="Proteomes" id="UP000077519"/>
    </source>
</evidence>
<gene>
    <name evidence="9" type="ORF">A3K89_24090</name>
</gene>
<comment type="subcellular location">
    <subcellularLocation>
        <location evidence="1 8">Cell membrane</location>
        <topology evidence="1 8">Multi-pass membrane protein</topology>
    </subcellularLocation>
</comment>
<dbReference type="Proteomes" id="UP000077519">
    <property type="component" value="Unassembled WGS sequence"/>
</dbReference>
<keyword evidence="3" id="KW-0813">Transport</keyword>
<comment type="caution">
    <text evidence="9">The sequence shown here is derived from an EMBL/GenBank/DDBJ whole genome shotgun (WGS) entry which is preliminary data.</text>
</comment>
<feature type="transmembrane region" description="Helical" evidence="8">
    <location>
        <begin position="252"/>
        <end position="270"/>
    </location>
</feature>
<evidence type="ECO:0000256" key="6">
    <source>
        <dbReference type="ARBA" id="ARBA00022989"/>
    </source>
</evidence>
<dbReference type="InterPro" id="IPR052017">
    <property type="entry name" value="TSUP"/>
</dbReference>
<dbReference type="EMBL" id="LVHI01000021">
    <property type="protein sequence ID" value="OAK53076.1"/>
    <property type="molecule type" value="Genomic_DNA"/>
</dbReference>
<evidence type="ECO:0000256" key="2">
    <source>
        <dbReference type="ARBA" id="ARBA00009142"/>
    </source>
</evidence>
<evidence type="ECO:0000313" key="9">
    <source>
        <dbReference type="EMBL" id="OAK53076.1"/>
    </source>
</evidence>
<feature type="transmembrane region" description="Helical" evidence="8">
    <location>
        <begin position="199"/>
        <end position="218"/>
    </location>
</feature>
<evidence type="ECO:0000256" key="7">
    <source>
        <dbReference type="ARBA" id="ARBA00023136"/>
    </source>
</evidence>
<evidence type="ECO:0000256" key="5">
    <source>
        <dbReference type="ARBA" id="ARBA00022692"/>
    </source>
</evidence>
<keyword evidence="10" id="KW-1185">Reference proteome</keyword>
<comment type="similarity">
    <text evidence="2 8">Belongs to the 4-toluene sulfonate uptake permease (TSUP) (TC 2.A.102) family.</text>
</comment>
<feature type="transmembrane region" description="Helical" evidence="8">
    <location>
        <begin position="224"/>
        <end position="245"/>
    </location>
</feature>
<dbReference type="Pfam" id="PF01925">
    <property type="entry name" value="TauE"/>
    <property type="match status" value="1"/>
</dbReference>
<evidence type="ECO:0000256" key="8">
    <source>
        <dbReference type="RuleBase" id="RU363041"/>
    </source>
</evidence>
<dbReference type="RefSeq" id="WP_068427575.1">
    <property type="nucleotide sequence ID" value="NZ_LVHI01000021.1"/>
</dbReference>
<feature type="transmembrane region" description="Helical" evidence="8">
    <location>
        <begin position="6"/>
        <end position="26"/>
    </location>
</feature>
<dbReference type="InterPro" id="IPR002781">
    <property type="entry name" value="TM_pro_TauE-like"/>
</dbReference>
<accession>A0A177YC14</accession>
<evidence type="ECO:0000256" key="1">
    <source>
        <dbReference type="ARBA" id="ARBA00004651"/>
    </source>
</evidence>
<dbReference type="GO" id="GO:0005886">
    <property type="term" value="C:plasma membrane"/>
    <property type="evidence" value="ECO:0007669"/>
    <property type="project" value="UniProtKB-SubCell"/>
</dbReference>
<keyword evidence="6 8" id="KW-1133">Transmembrane helix</keyword>
<evidence type="ECO:0000256" key="4">
    <source>
        <dbReference type="ARBA" id="ARBA00022475"/>
    </source>
</evidence>
<evidence type="ECO:0000256" key="3">
    <source>
        <dbReference type="ARBA" id="ARBA00022448"/>
    </source>
</evidence>
<keyword evidence="4 8" id="KW-1003">Cell membrane</keyword>
<proteinExistence type="inferred from homology"/>
<dbReference type="AlphaFoldDB" id="A0A177YC14"/>
<feature type="transmembrane region" description="Helical" evidence="8">
    <location>
        <begin position="77"/>
        <end position="95"/>
    </location>
</feature>
<dbReference type="PANTHER" id="PTHR30269">
    <property type="entry name" value="TRANSMEMBRANE PROTEIN YFCA"/>
    <property type="match status" value="1"/>
</dbReference>
<protein>
    <recommendedName>
        <fullName evidence="8">Probable membrane transporter protein</fullName>
    </recommendedName>
</protein>
<keyword evidence="7 8" id="KW-0472">Membrane</keyword>